<dbReference type="EMBL" id="MDYM01000012">
    <property type="protein sequence ID" value="OQD62549.1"/>
    <property type="molecule type" value="Genomic_DNA"/>
</dbReference>
<feature type="chain" id="PRO_5012235268" evidence="1">
    <location>
        <begin position="19"/>
        <end position="72"/>
    </location>
</feature>
<evidence type="ECO:0000313" key="2">
    <source>
        <dbReference type="EMBL" id="OQD62549.1"/>
    </source>
</evidence>
<comment type="caution">
    <text evidence="2">The sequence shown here is derived from an EMBL/GenBank/DDBJ whole genome shotgun (WGS) entry which is preliminary data.</text>
</comment>
<name>A0A1V6NDA5_PENPO</name>
<feature type="signal peptide" evidence="1">
    <location>
        <begin position="1"/>
        <end position="18"/>
    </location>
</feature>
<evidence type="ECO:0000313" key="3">
    <source>
        <dbReference type="Proteomes" id="UP000191408"/>
    </source>
</evidence>
<keyword evidence="3" id="KW-1185">Reference proteome</keyword>
<keyword evidence="1" id="KW-0732">Signal</keyword>
<dbReference type="OrthoDB" id="5238343at2759"/>
<sequence>MKATIFFLILVNGAMVLATPAIELNNKAPPSAMQTLIVVLLAPSASVEMDAFISSTVLPETVTLRGAMLATQ</sequence>
<gene>
    <name evidence="2" type="ORF">PENPOL_c012G06060</name>
</gene>
<organism evidence="2 3">
    <name type="scientific">Penicillium polonicum</name>
    <dbReference type="NCBI Taxonomy" id="60169"/>
    <lineage>
        <taxon>Eukaryota</taxon>
        <taxon>Fungi</taxon>
        <taxon>Dikarya</taxon>
        <taxon>Ascomycota</taxon>
        <taxon>Pezizomycotina</taxon>
        <taxon>Eurotiomycetes</taxon>
        <taxon>Eurotiomycetidae</taxon>
        <taxon>Eurotiales</taxon>
        <taxon>Aspergillaceae</taxon>
        <taxon>Penicillium</taxon>
    </lineage>
</organism>
<dbReference type="Proteomes" id="UP000191408">
    <property type="component" value="Unassembled WGS sequence"/>
</dbReference>
<evidence type="ECO:0000256" key="1">
    <source>
        <dbReference type="SAM" id="SignalP"/>
    </source>
</evidence>
<reference evidence="3" key="1">
    <citation type="journal article" date="2017" name="Nat. Microbiol.">
        <title>Global analysis of biosynthetic gene clusters reveals vast potential of secondary metabolite production in Penicillium species.</title>
        <authorList>
            <person name="Nielsen J.C."/>
            <person name="Grijseels S."/>
            <person name="Prigent S."/>
            <person name="Ji B."/>
            <person name="Dainat J."/>
            <person name="Nielsen K.F."/>
            <person name="Frisvad J.C."/>
            <person name="Workman M."/>
            <person name="Nielsen J."/>
        </authorList>
    </citation>
    <scope>NUCLEOTIDE SEQUENCE [LARGE SCALE GENOMIC DNA]</scope>
    <source>
        <strain evidence="3">IBT 4502</strain>
    </source>
</reference>
<accession>A0A1V6NDA5</accession>
<dbReference type="AlphaFoldDB" id="A0A1V6NDA5"/>
<protein>
    <submittedName>
        <fullName evidence="2">Uncharacterized protein</fullName>
    </submittedName>
</protein>
<proteinExistence type="predicted"/>